<dbReference type="EMBL" id="ACIL03000013">
    <property type="protein sequence ID" value="ESL03284.1"/>
    <property type="molecule type" value="Genomic_DNA"/>
</dbReference>
<dbReference type="STRING" id="592026.GCWU0000282_002158"/>
<evidence type="ECO:0008006" key="3">
    <source>
        <dbReference type="Google" id="ProtNLM"/>
    </source>
</evidence>
<dbReference type="HOGENOM" id="CLU_031189_0_0_9"/>
<dbReference type="AlphaFoldDB" id="V2XM84"/>
<dbReference type="eggNOG" id="ENOG502Z7Q0">
    <property type="taxonomic scope" value="Bacteria"/>
</dbReference>
<sequence length="516" mass="58737">MRERSFLQMNNIKEYDGIRAKIVLLSLDERPCNYIFPQKLFSGEEFEIVTPKKLGYKKSPANLQEIDRFLMEECKDATGLVISLDMLLYGGLVPSRIHNEKEEKLKERLNIIKNIRNENPELLIYAFNIIMRCPTYSTDIEEPDYYGEYGREIHEIGEAMHKGHLGIENVFPLDKIIEKVPEEYLDDYISRRKVNKALNLAALSLIKENIIDALVVPQDDCCKYGYAAIDQRDIVKEIIKNGLENKVLMYPGADEVALTLISRMINVLKGKKPKIYIKYATDAARSIIPLYEGNMLSGTLRYHILSAGCQLTESYEAADIIMAVTAPAGNMEEAVNQPSKYPEYYAERNIAEMFDFITDRLAEGKIITIADNAYANGGDLQIVRFLNSNNLLMKLGGYAGWNTSANTVGTAIAEAVDFYHFGNTVRHKNFLGLRYVEDLGFCSSVREKVVNELPEYNMDYFDIKESDGIISQVVKAGLEEFIKNELSSIGNKLNILSLTLPWKRMFEVDMDVEYVD</sequence>
<evidence type="ECO:0000313" key="1">
    <source>
        <dbReference type="EMBL" id="ESL03284.1"/>
    </source>
</evidence>
<name>V2XM84_9FIRM</name>
<dbReference type="Proteomes" id="UP000018227">
    <property type="component" value="Unassembled WGS sequence"/>
</dbReference>
<reference evidence="1 2" key="1">
    <citation type="submission" date="2013-06" db="EMBL/GenBank/DDBJ databases">
        <authorList>
            <person name="Weinstock G."/>
            <person name="Sodergren E."/>
            <person name="Clifton S."/>
            <person name="Fulton L."/>
            <person name="Fulton B."/>
            <person name="Courtney L."/>
            <person name="Fronick C."/>
            <person name="Harrison M."/>
            <person name="Strong C."/>
            <person name="Farmer C."/>
            <person name="Delahaunty K."/>
            <person name="Markovic C."/>
            <person name="Hall O."/>
            <person name="Minx P."/>
            <person name="Tomlinson C."/>
            <person name="Mitreva M."/>
            <person name="Nelson J."/>
            <person name="Hou S."/>
            <person name="Wollam A."/>
            <person name="Pepin K.H."/>
            <person name="Johnson M."/>
            <person name="Bhonagiri V."/>
            <person name="Nash W.E."/>
            <person name="Warren W."/>
            <person name="Chinwalla A."/>
            <person name="Mardis E.R."/>
            <person name="Wilson R.K."/>
        </authorList>
    </citation>
    <scope>NUCLEOTIDE SEQUENCE [LARGE SCALE GENOMIC DNA]</scope>
    <source>
        <strain evidence="1 2">ATCC 51271</strain>
    </source>
</reference>
<gene>
    <name evidence="1" type="ORF">GCWU0000282_002158</name>
</gene>
<dbReference type="Pfam" id="PF13552">
    <property type="entry name" value="DUF4127"/>
    <property type="match status" value="1"/>
</dbReference>
<organism evidence="1 2">
    <name type="scientific">Catonella morbi ATCC 51271</name>
    <dbReference type="NCBI Taxonomy" id="592026"/>
    <lineage>
        <taxon>Bacteria</taxon>
        <taxon>Bacillati</taxon>
        <taxon>Bacillota</taxon>
        <taxon>Clostridia</taxon>
        <taxon>Lachnospirales</taxon>
        <taxon>Lachnospiraceae</taxon>
        <taxon>Catonella</taxon>
    </lineage>
</organism>
<proteinExistence type="predicted"/>
<dbReference type="OrthoDB" id="9789552at2"/>
<dbReference type="InterPro" id="IPR025394">
    <property type="entry name" value="DUF4127"/>
</dbReference>
<keyword evidence="2" id="KW-1185">Reference proteome</keyword>
<accession>V2XM84</accession>
<comment type="caution">
    <text evidence="1">The sequence shown here is derived from an EMBL/GenBank/DDBJ whole genome shotgun (WGS) entry which is preliminary data.</text>
</comment>
<evidence type="ECO:0000313" key="2">
    <source>
        <dbReference type="Proteomes" id="UP000018227"/>
    </source>
</evidence>
<protein>
    <recommendedName>
        <fullName evidence="3">DUF4127 family protein</fullName>
    </recommendedName>
</protein>